<reference evidence="2 3" key="1">
    <citation type="journal article" date="2016" name="Virus Genes">
        <title>Genomic characterization of Salmonella bacteriophages isolated from India.</title>
        <authorList>
            <person name="Karpe Y.A."/>
            <person name="Kanade G.D."/>
            <person name="Pingale K.D."/>
            <person name="Arankalle V.A."/>
            <person name="Banerjee K."/>
        </authorList>
    </citation>
    <scope>NUCLEOTIDE SEQUENCE [LARGE SCALE GENOMIC DNA]</scope>
</reference>
<feature type="transmembrane region" description="Helical" evidence="1">
    <location>
        <begin position="21"/>
        <end position="38"/>
    </location>
</feature>
<dbReference type="EMBL" id="KR296690">
    <property type="protein sequence ID" value="AKJ74037.1"/>
    <property type="molecule type" value="Genomic_DNA"/>
</dbReference>
<organism evidence="2 3">
    <name type="scientific">Salmonella phage 36</name>
    <dbReference type="NCBI Taxonomy" id="1654889"/>
    <lineage>
        <taxon>Viruses</taxon>
        <taxon>Duplodnaviria</taxon>
        <taxon>Heunggongvirae</taxon>
        <taxon>Uroviricota</taxon>
        <taxon>Caudoviricetes</taxon>
        <taxon>Drexlerviridae</taxon>
        <taxon>Tempevirinae</taxon>
        <taxon>Tlsvirus</taxon>
        <taxon>Tlsvirus tv36</taxon>
    </lineage>
</organism>
<dbReference type="Proteomes" id="UP000202469">
    <property type="component" value="Genome"/>
</dbReference>
<proteinExistence type="predicted"/>
<keyword evidence="1" id="KW-0472">Membrane</keyword>
<dbReference type="RefSeq" id="YP_009223487.1">
    <property type="nucleotide sequence ID" value="NC_029071.1"/>
</dbReference>
<dbReference type="KEGG" id="vg:26794575"/>
<keyword evidence="1" id="KW-0812">Transmembrane</keyword>
<evidence type="ECO:0000313" key="3">
    <source>
        <dbReference type="Proteomes" id="UP000202469"/>
    </source>
</evidence>
<dbReference type="GeneID" id="26794575"/>
<protein>
    <submittedName>
        <fullName evidence="2">Uncharacterized protein</fullName>
    </submittedName>
</protein>
<name>A0A0N7CE25_9CAUD</name>
<accession>A0A0N7CE25</accession>
<evidence type="ECO:0000313" key="2">
    <source>
        <dbReference type="EMBL" id="AKJ74037.1"/>
    </source>
</evidence>
<keyword evidence="1" id="KW-1133">Transmembrane helix</keyword>
<gene>
    <name evidence="2" type="ORF">SP36_65</name>
</gene>
<evidence type="ECO:0000256" key="1">
    <source>
        <dbReference type="SAM" id="Phobius"/>
    </source>
</evidence>
<sequence length="39" mass="4298">MISTKGAELIQKDYRRKGFNVSALHIAVQISSLIITASH</sequence>